<dbReference type="RefSeq" id="WP_076529862.1">
    <property type="nucleotide sequence ID" value="NZ_BMEH01000002.1"/>
</dbReference>
<evidence type="ECO:0000259" key="17">
    <source>
        <dbReference type="PROSITE" id="PS51198"/>
    </source>
</evidence>
<evidence type="ECO:0000256" key="9">
    <source>
        <dbReference type="ARBA" id="ARBA00023204"/>
    </source>
</evidence>
<keyword evidence="1" id="KW-0540">Nuclease</keyword>
<dbReference type="GO" id="GO:0000725">
    <property type="term" value="P:recombinational repair"/>
    <property type="evidence" value="ECO:0007669"/>
    <property type="project" value="TreeGrafter"/>
</dbReference>
<dbReference type="PROSITE" id="PS51217">
    <property type="entry name" value="UVRD_HELICASE_CTER"/>
    <property type="match status" value="1"/>
</dbReference>
<dbReference type="Pfam" id="PF12705">
    <property type="entry name" value="PDDEXK_1"/>
    <property type="match status" value="1"/>
</dbReference>
<comment type="catalytic activity">
    <reaction evidence="14">
        <text>ATP + H2O = ADP + phosphate + H(+)</text>
        <dbReference type="Rhea" id="RHEA:13065"/>
        <dbReference type="ChEBI" id="CHEBI:15377"/>
        <dbReference type="ChEBI" id="CHEBI:15378"/>
        <dbReference type="ChEBI" id="CHEBI:30616"/>
        <dbReference type="ChEBI" id="CHEBI:43474"/>
        <dbReference type="ChEBI" id="CHEBI:456216"/>
        <dbReference type="EC" id="5.6.2.4"/>
    </reaction>
</comment>
<evidence type="ECO:0000256" key="7">
    <source>
        <dbReference type="ARBA" id="ARBA00022840"/>
    </source>
</evidence>
<evidence type="ECO:0000256" key="10">
    <source>
        <dbReference type="ARBA" id="ARBA00023235"/>
    </source>
</evidence>
<dbReference type="PANTHER" id="PTHR11070:SF2">
    <property type="entry name" value="ATP-DEPENDENT DNA HELICASE SRS2"/>
    <property type="match status" value="1"/>
</dbReference>
<dbReference type="Pfam" id="PF13361">
    <property type="entry name" value="UvrD_C"/>
    <property type="match status" value="1"/>
</dbReference>
<dbReference type="EC" id="5.6.2.4" evidence="12"/>
<organism evidence="19 20">
    <name type="scientific">Gemmobacter megaterium</name>
    <dbReference type="NCBI Taxonomy" id="1086013"/>
    <lineage>
        <taxon>Bacteria</taxon>
        <taxon>Pseudomonadati</taxon>
        <taxon>Pseudomonadota</taxon>
        <taxon>Alphaproteobacteria</taxon>
        <taxon>Rhodobacterales</taxon>
        <taxon>Paracoccaceae</taxon>
        <taxon>Gemmobacter</taxon>
    </lineage>
</organism>
<evidence type="ECO:0000256" key="1">
    <source>
        <dbReference type="ARBA" id="ARBA00022722"/>
    </source>
</evidence>
<dbReference type="SUPFAM" id="SSF52980">
    <property type="entry name" value="Restriction endonuclease-like"/>
    <property type="match status" value="1"/>
</dbReference>
<dbReference type="InterPro" id="IPR011335">
    <property type="entry name" value="Restrct_endonuc-II-like"/>
</dbReference>
<keyword evidence="4 15" id="KW-0378">Hydrolase</keyword>
<dbReference type="InterPro" id="IPR038726">
    <property type="entry name" value="PDDEXK_AddAB-type"/>
</dbReference>
<keyword evidence="10" id="KW-0413">Isomerase</keyword>
<gene>
    <name evidence="19" type="ORF">SAMN05421774_102711</name>
</gene>
<dbReference type="NCBIfam" id="TIGR02784">
    <property type="entry name" value="addA_alphas"/>
    <property type="match status" value="1"/>
</dbReference>
<keyword evidence="20" id="KW-1185">Reference proteome</keyword>
<dbReference type="Gene3D" id="3.40.50.300">
    <property type="entry name" value="P-loop containing nucleotide triphosphate hydrolases"/>
    <property type="match status" value="3"/>
</dbReference>
<evidence type="ECO:0000256" key="13">
    <source>
        <dbReference type="ARBA" id="ARBA00034923"/>
    </source>
</evidence>
<dbReference type="InterPro" id="IPR014151">
    <property type="entry name" value="DNA_helicase_AddA"/>
</dbReference>
<feature type="domain" description="UvrD-like helicase ATP-binding" evidence="17">
    <location>
        <begin position="2"/>
        <end position="474"/>
    </location>
</feature>
<reference evidence="19 20" key="1">
    <citation type="submission" date="2017-01" db="EMBL/GenBank/DDBJ databases">
        <authorList>
            <person name="Mah S.A."/>
            <person name="Swanson W.J."/>
            <person name="Moy G.W."/>
            <person name="Vacquier V.D."/>
        </authorList>
    </citation>
    <scope>NUCLEOTIDE SEQUENCE [LARGE SCALE GENOMIC DNA]</scope>
    <source>
        <strain evidence="19 20">DSM 26375</strain>
    </source>
</reference>
<dbReference type="Pfam" id="PF00580">
    <property type="entry name" value="UvrD-helicase"/>
    <property type="match status" value="1"/>
</dbReference>
<comment type="catalytic activity">
    <reaction evidence="11">
        <text>Couples ATP hydrolysis with the unwinding of duplex DNA by translocating in the 3'-5' direction.</text>
        <dbReference type="EC" id="5.6.2.4"/>
    </reaction>
</comment>
<evidence type="ECO:0000256" key="14">
    <source>
        <dbReference type="ARBA" id="ARBA00048988"/>
    </source>
</evidence>
<dbReference type="Proteomes" id="UP000186141">
    <property type="component" value="Unassembled WGS sequence"/>
</dbReference>
<evidence type="ECO:0000256" key="11">
    <source>
        <dbReference type="ARBA" id="ARBA00034617"/>
    </source>
</evidence>
<dbReference type="Gene3D" id="3.90.320.10">
    <property type="match status" value="1"/>
</dbReference>
<keyword evidence="6" id="KW-0269">Exonuclease</keyword>
<dbReference type="AlphaFoldDB" id="A0A1N7MIG0"/>
<keyword evidence="2 15" id="KW-0547">Nucleotide-binding</keyword>
<evidence type="ECO:0000256" key="3">
    <source>
        <dbReference type="ARBA" id="ARBA00022763"/>
    </source>
</evidence>
<dbReference type="OrthoDB" id="9810135at2"/>
<evidence type="ECO:0000313" key="19">
    <source>
        <dbReference type="EMBL" id="SIS85862.1"/>
    </source>
</evidence>
<feature type="region of interest" description="Disordered" evidence="16">
    <location>
        <begin position="916"/>
        <end position="938"/>
    </location>
</feature>
<accession>A0A1N7MIG0</accession>
<dbReference type="SUPFAM" id="SSF52540">
    <property type="entry name" value="P-loop containing nucleoside triphosphate hydrolases"/>
    <property type="match status" value="1"/>
</dbReference>
<sequence>MTLSASAVQQMAADPSHSVWTSANAGSGKTKVLTDRVARLLLSGTEPQRILCLTYTKAAAAEMQNRLFRRLGEWAMMPEPALRDALAGLGLTAAPDADTLAAARRLFARAIETPGGLKIQTIHSFCASLLRRFPLEAQVSPGFSEMDDRSADLLRAEIVEDMAERLAPQIIARLARHYTGEDFLRLAAEVARNRARFAGQTRATLATALGLAADDTPQRLLADVFLGGEAEWLTQVAALLAAGSTTDSKAAQRIKALDLLRAGLRDLAGLESVLLTGSSAKEPFSAKIGAFPTKATRGKLGDLITPLENLMARVESARPRRLALESLERSCVLHDFAATFLPEYDRRKQARGWLDFDDLILRARDLLSVSSVAQWVLYRLDGGIDHILVDEAQDTGPDQWRVIELLAQEFTAGQGARDQGRTIFVVGDKKQSIYSFQGADLEKFDAMQTHFTERLAAMGTALHLHPLEYSFRSSPAVLGAVDATCAPFDSLGQVSHIAFRAAMPGRVDLWPAVEAEDDPDPGDWFDPVDLPSPRAPEVVLAERIASQIKALLAAGTRIPISGGGSRAMQAGDVLILVQRRSALFHEVIRACKAAELPIAGADRLKLGAEIAVKDLAALLAFLATPEDDLSLATALRSPLFGWDEQQIYDLAQGRGRQWLWETLRKRDDHAVTLTVLHDLRNRADFLRPFELIDRILTRHDGRRRLIARLGAEAEDGIDQFLSQALAYERMEVPSLTGFLTWLSTDDVEVKRQADSAGNRIRVMTVHGSKGLEAPVVILPDTGDRRPAQGGEVLVLEDGTPVWKTAAEQAPPRMAEALENGQRRWREENQRLLYVAMTRAESWLIVAAAGKTEKPESWHSCIRAGLQRLNAVPLETPSGTGLRHAFSDWPVDGPPEQAVQPSLPALPRWAATPAAPVTKAPAPLKPSDLGGPKALPGESPLTEAEAKARGTLLHRLLEVLPDHAATDWPALAEAMEADPALLAEAQGVLTAPDLAFLFAPGTLAEVEFASLLNGRPMPGLIDRLVVMPDHVLAVDFKSNATVPDSPAEVPEGLLRQMGAYAHALAAIYPDRRIDTALLWTSCGRLMHLPHDLVSQALTRAGLP</sequence>
<dbReference type="PANTHER" id="PTHR11070">
    <property type="entry name" value="UVRD / RECB / PCRA DNA HELICASE FAMILY MEMBER"/>
    <property type="match status" value="1"/>
</dbReference>
<keyword evidence="9" id="KW-0234">DNA repair</keyword>
<dbReference type="GO" id="GO:0043138">
    <property type="term" value="F:3'-5' DNA helicase activity"/>
    <property type="evidence" value="ECO:0007669"/>
    <property type="project" value="UniProtKB-EC"/>
</dbReference>
<dbReference type="PROSITE" id="PS51198">
    <property type="entry name" value="UVRD_HELICASE_ATP_BIND"/>
    <property type="match status" value="1"/>
</dbReference>
<dbReference type="GO" id="GO:0005829">
    <property type="term" value="C:cytosol"/>
    <property type="evidence" value="ECO:0007669"/>
    <property type="project" value="TreeGrafter"/>
</dbReference>
<dbReference type="GO" id="GO:0003677">
    <property type="term" value="F:DNA binding"/>
    <property type="evidence" value="ECO:0007669"/>
    <property type="project" value="UniProtKB-KW"/>
</dbReference>
<keyword evidence="7 15" id="KW-0067">ATP-binding</keyword>
<dbReference type="GO" id="GO:0033202">
    <property type="term" value="C:DNA helicase complex"/>
    <property type="evidence" value="ECO:0007669"/>
    <property type="project" value="TreeGrafter"/>
</dbReference>
<evidence type="ECO:0000259" key="18">
    <source>
        <dbReference type="PROSITE" id="PS51217"/>
    </source>
</evidence>
<keyword evidence="3" id="KW-0227">DNA damage</keyword>
<feature type="binding site" evidence="15">
    <location>
        <begin position="23"/>
        <end position="30"/>
    </location>
    <ligand>
        <name>ATP</name>
        <dbReference type="ChEBI" id="CHEBI:30616"/>
    </ligand>
</feature>
<dbReference type="Gene3D" id="1.10.486.10">
    <property type="entry name" value="PCRA, domain 4"/>
    <property type="match status" value="1"/>
</dbReference>
<protein>
    <recommendedName>
        <fullName evidence="12">DNA 3'-5' helicase</fullName>
        <ecNumber evidence="12">5.6.2.4</ecNumber>
    </recommendedName>
    <alternativeName>
        <fullName evidence="13">DNA 3'-5' helicase II</fullName>
    </alternativeName>
</protein>
<dbReference type="GO" id="GO:0005524">
    <property type="term" value="F:ATP binding"/>
    <property type="evidence" value="ECO:0007669"/>
    <property type="project" value="UniProtKB-UniRule"/>
</dbReference>
<dbReference type="GO" id="GO:0004527">
    <property type="term" value="F:exonuclease activity"/>
    <property type="evidence" value="ECO:0007669"/>
    <property type="project" value="UniProtKB-KW"/>
</dbReference>
<proteinExistence type="predicted"/>
<evidence type="ECO:0000313" key="20">
    <source>
        <dbReference type="Proteomes" id="UP000186141"/>
    </source>
</evidence>
<dbReference type="InterPro" id="IPR014017">
    <property type="entry name" value="DNA_helicase_UvrD-like_C"/>
</dbReference>
<evidence type="ECO:0000256" key="16">
    <source>
        <dbReference type="SAM" id="MobiDB-lite"/>
    </source>
</evidence>
<evidence type="ECO:0000256" key="4">
    <source>
        <dbReference type="ARBA" id="ARBA00022801"/>
    </source>
</evidence>
<evidence type="ECO:0000256" key="15">
    <source>
        <dbReference type="PROSITE-ProRule" id="PRU00560"/>
    </source>
</evidence>
<feature type="domain" description="UvrD-like helicase C-terminal" evidence="18">
    <location>
        <begin position="488"/>
        <end position="770"/>
    </location>
</feature>
<dbReference type="InterPro" id="IPR027417">
    <property type="entry name" value="P-loop_NTPase"/>
</dbReference>
<feature type="compositionally biased region" description="Low complexity" evidence="16">
    <location>
        <begin position="916"/>
        <end position="925"/>
    </location>
</feature>
<dbReference type="InterPro" id="IPR000212">
    <property type="entry name" value="DNA_helicase_UvrD/REP"/>
</dbReference>
<evidence type="ECO:0000256" key="5">
    <source>
        <dbReference type="ARBA" id="ARBA00022806"/>
    </source>
</evidence>
<keyword evidence="8" id="KW-0238">DNA-binding</keyword>
<evidence type="ECO:0000256" key="2">
    <source>
        <dbReference type="ARBA" id="ARBA00022741"/>
    </source>
</evidence>
<dbReference type="STRING" id="1086013.SAMN05421774_102711"/>
<evidence type="ECO:0000256" key="6">
    <source>
        <dbReference type="ARBA" id="ARBA00022839"/>
    </source>
</evidence>
<evidence type="ECO:0000256" key="8">
    <source>
        <dbReference type="ARBA" id="ARBA00023125"/>
    </source>
</evidence>
<keyword evidence="5 15" id="KW-0347">Helicase</keyword>
<dbReference type="EMBL" id="FTOT01000002">
    <property type="protein sequence ID" value="SIS85862.1"/>
    <property type="molecule type" value="Genomic_DNA"/>
</dbReference>
<dbReference type="InterPro" id="IPR011604">
    <property type="entry name" value="PDDEXK-like_dom_sf"/>
</dbReference>
<evidence type="ECO:0000256" key="12">
    <source>
        <dbReference type="ARBA" id="ARBA00034808"/>
    </source>
</evidence>
<name>A0A1N7MIG0_9RHOB</name>
<dbReference type="InterPro" id="IPR014016">
    <property type="entry name" value="UvrD-like_ATP-bd"/>
</dbReference>